<dbReference type="GO" id="GO:0005829">
    <property type="term" value="C:cytosol"/>
    <property type="evidence" value="ECO:0007669"/>
    <property type="project" value="TreeGrafter"/>
</dbReference>
<dbReference type="Proteomes" id="UP000694549">
    <property type="component" value="Unplaced"/>
</dbReference>
<name>A0A8B9ULN6_9AVES</name>
<organism evidence="12 13">
    <name type="scientific">Anas zonorhyncha</name>
    <name type="common">Eastern spot-billed duck</name>
    <dbReference type="NCBI Taxonomy" id="75864"/>
    <lineage>
        <taxon>Eukaryota</taxon>
        <taxon>Metazoa</taxon>
        <taxon>Chordata</taxon>
        <taxon>Craniata</taxon>
        <taxon>Vertebrata</taxon>
        <taxon>Euteleostomi</taxon>
        <taxon>Archelosauria</taxon>
        <taxon>Archosauria</taxon>
        <taxon>Dinosauria</taxon>
        <taxon>Saurischia</taxon>
        <taxon>Theropoda</taxon>
        <taxon>Coelurosauria</taxon>
        <taxon>Aves</taxon>
        <taxon>Neognathae</taxon>
        <taxon>Galloanserae</taxon>
        <taxon>Anseriformes</taxon>
        <taxon>Anatidae</taxon>
        <taxon>Anatinae</taxon>
        <taxon>Anas</taxon>
    </lineage>
</organism>
<evidence type="ECO:0000256" key="1">
    <source>
        <dbReference type="ARBA" id="ARBA00006768"/>
    </source>
</evidence>
<comment type="function">
    <text evidence="5">Catalyzes the hydrolysis of glucose from the disaccharide unit linked to hydroxylysine residues of collagen and collagen-like proteins.</text>
</comment>
<evidence type="ECO:0000256" key="8">
    <source>
        <dbReference type="ARBA" id="ARBA00079982"/>
    </source>
</evidence>
<evidence type="ECO:0000256" key="6">
    <source>
        <dbReference type="ARBA" id="ARBA00066430"/>
    </source>
</evidence>
<evidence type="ECO:0000313" key="13">
    <source>
        <dbReference type="Proteomes" id="UP000694549"/>
    </source>
</evidence>
<sequence length="1052" mass="117659">MCLFRIIIIIFFYFDVCVFIIFFSDLFFYERGGKKINRCHGQPAPRGAGEECFHCLFIYLCTYLLIVNDFIFGEVGARRCHGYMEGGPSVPRAGPEVSALPRAYCFGLGLGALPWLPGLPSAPRAGPEVSAHFRRGAAPLGVGVAARGRGRSGIGIGIVIRIGAAAAMKDVPGFLQQSQSSGPGQAAVWHRLEELYNKKLWHQLTLQVLDFVQDPCFAQGDGLIKLYENFISEFEHRVNPLSLVEIILHVVRQMTDPTVALTFLEKTREKVKSSDEAVILCKTAIGALKLNIGDLQVTKETIEEVEEMLNNLPGVTSVHSRFYDLSSKYYQTIGNHASYYKDALRFLGCIDVKDLPVSEQQERAFTLGLAGLLGEGVYNFGELLMHPVLESLRNTDRQWLIDTLYAFNSGNVETFQALKSAWGQQPALTLMSCTGMSSWKKGTFSHVLQSTDYTATHQIYAHHSLVHLMAFSITIRRSAHTGQPITVQLQTPFVPKSQDLDLHQGPDFQGAHYVYGTTLVPEVEGGPQPTVHMLWTPVPQDLTLCGEEQERSWEFLTAVAESEEEVKRSYSEGLALIASGSLHSSHIHAWDALWQGCCIDLDGPLPLRQALYGCLYYLLSAIPPRDNPGFIFHGISPGGLSNGTQGEDYWGHVFWDQDTWVFPNILLFYPEAARAILEYRIRMLEGALRNAEEQGYKGAKFPWESAATGQEVCPEDIYGAQEIHITGDVLMAFEQYYYTTQDQKLFREDGGWKLVGAVAQYWCSRMVWSEEEQCYHIRGVMPPDEYHYQVDNSAYTNALAQRSLRFAADIAQDLLIPVPEEWVECANKIKVPFDMEKKYHPEYDGYSPDEPVKQADVVLLGFPLMHSMSPEVRRNDLEMYEPVTDVNGPAMTWSMFAVGWLELKEMQRAQSQLNKCFSNITEPFKIWVENSDGSGAVNFLTGMGGFLQAVLFGYTGFRITKTSLLFNPSCPDDVHKLKVTGVSYLGNKLKFTITKEEMRIEVSESPLDPPALPLEAVLEESGQRFPLGEGTVMTLGDYACWPCSCPTALPAL</sequence>
<comment type="catalytic activity">
    <reaction evidence="4">
        <text>(5R)-5-O-[alpha-D-glucosyl-(1-&gt;2)-beta-D-galactosyl]-5-hydroxy-L-lysyl-[collagen] + H2O = (5R)-5-O-(beta-D-galactosyl)-5-hydroxy-L-lysyl-[collagen] + D-glucose</text>
        <dbReference type="Rhea" id="RHEA:11068"/>
        <dbReference type="Rhea" id="RHEA-COMP:12753"/>
        <dbReference type="Rhea" id="RHEA-COMP:12754"/>
        <dbReference type="ChEBI" id="CHEBI:4167"/>
        <dbReference type="ChEBI" id="CHEBI:15377"/>
        <dbReference type="ChEBI" id="CHEBI:133443"/>
        <dbReference type="ChEBI" id="CHEBI:133452"/>
        <dbReference type="EC" id="3.2.1.107"/>
    </reaction>
</comment>
<dbReference type="AlphaFoldDB" id="A0A8B9ULN6"/>
<evidence type="ECO:0000256" key="7">
    <source>
        <dbReference type="ARBA" id="ARBA00071505"/>
    </source>
</evidence>
<dbReference type="InterPro" id="IPR008928">
    <property type="entry name" value="6-hairpin_glycosidase_sf"/>
</dbReference>
<evidence type="ECO:0000256" key="4">
    <source>
        <dbReference type="ARBA" id="ARBA00051415"/>
    </source>
</evidence>
<keyword evidence="9" id="KW-0812">Transmembrane</keyword>
<dbReference type="PANTHER" id="PTHR11051:SF8">
    <property type="entry name" value="PROTEIN-GLUCOSYLGALACTOSYLHYDROXYLYSINE GLUCOSIDASE"/>
    <property type="match status" value="1"/>
</dbReference>
<accession>A0A8B9ULN6</accession>
<dbReference type="InterPro" id="IPR012341">
    <property type="entry name" value="6hp_glycosidase-like_sf"/>
</dbReference>
<evidence type="ECO:0000313" key="12">
    <source>
        <dbReference type="Ensembl" id="ENSAZOP00000009895.1"/>
    </source>
</evidence>
<evidence type="ECO:0000256" key="9">
    <source>
        <dbReference type="SAM" id="Phobius"/>
    </source>
</evidence>
<keyword evidence="9" id="KW-1133">Transmembrane helix</keyword>
<evidence type="ECO:0000256" key="5">
    <source>
        <dbReference type="ARBA" id="ARBA00053339"/>
    </source>
</evidence>
<protein>
    <recommendedName>
        <fullName evidence="7">Protein-glucosylgalactosylhydroxylysine glucosidase</fullName>
        <ecNumber evidence="6">3.2.1.107</ecNumber>
    </recommendedName>
    <alternativeName>
        <fullName evidence="8">Acid trehalase-like protein 1</fullName>
    </alternativeName>
</protein>
<keyword evidence="9" id="KW-0472">Membrane</keyword>
<reference evidence="12" key="1">
    <citation type="submission" date="2025-08" db="UniProtKB">
        <authorList>
            <consortium name="Ensembl"/>
        </authorList>
    </citation>
    <scope>IDENTIFICATION</scope>
</reference>
<dbReference type="Pfam" id="PF22037">
    <property type="entry name" value="PSD13_N"/>
    <property type="match status" value="1"/>
</dbReference>
<evidence type="ECO:0000256" key="2">
    <source>
        <dbReference type="ARBA" id="ARBA00022801"/>
    </source>
</evidence>
<keyword evidence="2" id="KW-0378">Hydrolase</keyword>
<keyword evidence="13" id="KW-1185">Reference proteome</keyword>
<dbReference type="Pfam" id="PF03632">
    <property type="entry name" value="Glyco_hydro_65m"/>
    <property type="match status" value="1"/>
</dbReference>
<dbReference type="PANTHER" id="PTHR11051">
    <property type="entry name" value="GLYCOSYL HYDROLASE-RELATED"/>
    <property type="match status" value="1"/>
</dbReference>
<dbReference type="InterPro" id="IPR054179">
    <property type="entry name" value="PSD13_N"/>
</dbReference>
<dbReference type="SUPFAM" id="SSF48208">
    <property type="entry name" value="Six-hairpin glycosidases"/>
    <property type="match status" value="1"/>
</dbReference>
<dbReference type="FunFam" id="1.50.10.10:FF:000023">
    <property type="entry name" value="Protein-glucosylgalactosylhydroxylysine glucosidase"/>
    <property type="match status" value="1"/>
</dbReference>
<feature type="transmembrane region" description="Helical" evidence="9">
    <location>
        <begin position="6"/>
        <end position="28"/>
    </location>
</feature>
<dbReference type="Ensembl" id="ENSAZOT00000010563.1">
    <property type="protein sequence ID" value="ENSAZOP00000009895.1"/>
    <property type="gene ID" value="ENSAZOG00000006256.1"/>
</dbReference>
<dbReference type="GO" id="GO:0005975">
    <property type="term" value="P:carbohydrate metabolic process"/>
    <property type="evidence" value="ECO:0007669"/>
    <property type="project" value="InterPro"/>
</dbReference>
<comment type="similarity">
    <text evidence="1">Belongs to the glycosyl hydrolase 65 family.</text>
</comment>
<evidence type="ECO:0000256" key="3">
    <source>
        <dbReference type="ARBA" id="ARBA00023295"/>
    </source>
</evidence>
<keyword evidence="3" id="KW-0326">Glycosidase</keyword>
<dbReference type="Gene3D" id="1.50.10.10">
    <property type="match status" value="1"/>
</dbReference>
<reference evidence="12" key="2">
    <citation type="submission" date="2025-09" db="UniProtKB">
        <authorList>
            <consortium name="Ensembl"/>
        </authorList>
    </citation>
    <scope>IDENTIFICATION</scope>
</reference>
<evidence type="ECO:0000259" key="11">
    <source>
        <dbReference type="Pfam" id="PF22037"/>
    </source>
</evidence>
<dbReference type="InterPro" id="IPR005195">
    <property type="entry name" value="Glyco_hydro_65_M"/>
</dbReference>
<dbReference type="FunFam" id="2.60.420.10:FF:000003">
    <property type="entry name" value="Protein-glucosylgalactosylhydroxylysine glucosidase"/>
    <property type="match status" value="1"/>
</dbReference>
<feature type="domain" description="Glycoside hydrolase family 65 central catalytic" evidence="10">
    <location>
        <begin position="641"/>
        <end position="847"/>
    </location>
</feature>
<evidence type="ECO:0000259" key="10">
    <source>
        <dbReference type="Pfam" id="PF03632"/>
    </source>
</evidence>
<dbReference type="EC" id="3.2.1.107" evidence="6"/>
<proteinExistence type="inferred from homology"/>
<feature type="domain" description="PSD13 N-terminal" evidence="11">
    <location>
        <begin position="189"/>
        <end position="404"/>
    </location>
</feature>
<dbReference type="Gene3D" id="2.60.420.10">
    <property type="entry name" value="Maltose phosphorylase, domain 3"/>
    <property type="match status" value="1"/>
</dbReference>
<dbReference type="GO" id="GO:0047402">
    <property type="term" value="F:protein-glucosylgalactosylhydroxylysine glucosidase activity"/>
    <property type="evidence" value="ECO:0007669"/>
    <property type="project" value="UniProtKB-EC"/>
</dbReference>